<dbReference type="SUPFAM" id="SSF51197">
    <property type="entry name" value="Clavaminate synthase-like"/>
    <property type="match status" value="1"/>
</dbReference>
<dbReference type="RefSeq" id="WP_101518601.1">
    <property type="nucleotide sequence ID" value="NZ_PKUS01000023.1"/>
</dbReference>
<evidence type="ECO:0000259" key="6">
    <source>
        <dbReference type="Pfam" id="PF02668"/>
    </source>
</evidence>
<feature type="domain" description="TauD/TfdA-like" evidence="6">
    <location>
        <begin position="20"/>
        <end position="290"/>
    </location>
</feature>
<dbReference type="AlphaFoldDB" id="A0A2N5X023"/>
<dbReference type="InterPro" id="IPR051323">
    <property type="entry name" value="AtsK-like"/>
</dbReference>
<comment type="similarity">
    <text evidence="1">Belongs to the TfdA dioxygenase family.</text>
</comment>
<dbReference type="GO" id="GO:0016706">
    <property type="term" value="F:2-oxoglutarate-dependent dioxygenase activity"/>
    <property type="evidence" value="ECO:0007669"/>
    <property type="project" value="TreeGrafter"/>
</dbReference>
<proteinExistence type="inferred from homology"/>
<name>A0A2N5X023_9GAMM</name>
<dbReference type="Proteomes" id="UP000235005">
    <property type="component" value="Unassembled WGS sequence"/>
</dbReference>
<gene>
    <name evidence="7" type="ORF">C0039_15565</name>
</gene>
<keyword evidence="5" id="KW-0408">Iron</keyword>
<reference evidence="7 8" key="1">
    <citation type="submission" date="2018-01" db="EMBL/GenBank/DDBJ databases">
        <title>The draft genome sequence of Halioglobus lutimaris HF004.</title>
        <authorList>
            <person name="Du Z.-J."/>
            <person name="Shi M.-J."/>
        </authorList>
    </citation>
    <scope>NUCLEOTIDE SEQUENCE [LARGE SCALE GENOMIC DNA]</scope>
    <source>
        <strain evidence="7 8">HF004</strain>
    </source>
</reference>
<evidence type="ECO:0000256" key="4">
    <source>
        <dbReference type="ARBA" id="ARBA00023002"/>
    </source>
</evidence>
<dbReference type="PANTHER" id="PTHR30468:SF1">
    <property type="entry name" value="ALPHA-KETOGLUTARATE-DEPENDENT SULFONATE DIOXYGENASE"/>
    <property type="match status" value="1"/>
</dbReference>
<accession>A0A2N5X023</accession>
<keyword evidence="2" id="KW-0479">Metal-binding</keyword>
<keyword evidence="8" id="KW-1185">Reference proteome</keyword>
<dbReference type="Gene3D" id="3.60.130.10">
    <property type="entry name" value="Clavaminate synthase-like"/>
    <property type="match status" value="1"/>
</dbReference>
<sequence>MFSPKAETNAVKRDYQHIEVTPYGAALGAVVTGVDLRNPTEEQMAEIKCAITDHSAIFFRGQDITPEDQERFTTYFGEFGVDPFVEGMDEHPNVLRLLKEADESTNVVFGGTWHSDWSFQDKPPSYTILFGKDIPQYGGDTLFASLYNAYESLSPTMQGICESLNVVHSAKFGYGDHMADLYEAVLENMDVKTGGEDANRLKTHPMVTVHPESGKKVLFITGIYSLAIEGMHLHESQLLLETLQNKIVENPLNLCRFRWEPGSLAMWDNRCVQHLPMADYQGHRREMLRTIVSGGVPMGV</sequence>
<dbReference type="Pfam" id="PF02668">
    <property type="entry name" value="TauD"/>
    <property type="match status" value="1"/>
</dbReference>
<evidence type="ECO:0000313" key="7">
    <source>
        <dbReference type="EMBL" id="PLW67834.1"/>
    </source>
</evidence>
<dbReference type="GO" id="GO:0046872">
    <property type="term" value="F:metal ion binding"/>
    <property type="evidence" value="ECO:0007669"/>
    <property type="project" value="UniProtKB-KW"/>
</dbReference>
<protein>
    <submittedName>
        <fullName evidence="7">Taurine dioxygenase</fullName>
    </submittedName>
</protein>
<dbReference type="InterPro" id="IPR042098">
    <property type="entry name" value="TauD-like_sf"/>
</dbReference>
<evidence type="ECO:0000256" key="5">
    <source>
        <dbReference type="ARBA" id="ARBA00023004"/>
    </source>
</evidence>
<organism evidence="7 8">
    <name type="scientific">Pseudohalioglobus lutimaris</name>
    <dbReference type="NCBI Taxonomy" id="1737061"/>
    <lineage>
        <taxon>Bacteria</taxon>
        <taxon>Pseudomonadati</taxon>
        <taxon>Pseudomonadota</taxon>
        <taxon>Gammaproteobacteria</taxon>
        <taxon>Cellvibrionales</taxon>
        <taxon>Halieaceae</taxon>
        <taxon>Pseudohalioglobus</taxon>
    </lineage>
</organism>
<dbReference type="PANTHER" id="PTHR30468">
    <property type="entry name" value="ALPHA-KETOGLUTARATE-DEPENDENT SULFONATE DIOXYGENASE"/>
    <property type="match status" value="1"/>
</dbReference>
<dbReference type="EMBL" id="PKUS01000023">
    <property type="protein sequence ID" value="PLW67834.1"/>
    <property type="molecule type" value="Genomic_DNA"/>
</dbReference>
<evidence type="ECO:0000313" key="8">
    <source>
        <dbReference type="Proteomes" id="UP000235005"/>
    </source>
</evidence>
<evidence type="ECO:0000256" key="3">
    <source>
        <dbReference type="ARBA" id="ARBA00022964"/>
    </source>
</evidence>
<keyword evidence="4" id="KW-0560">Oxidoreductase</keyword>
<evidence type="ECO:0000256" key="2">
    <source>
        <dbReference type="ARBA" id="ARBA00022723"/>
    </source>
</evidence>
<dbReference type="OrthoDB" id="581608at2"/>
<evidence type="ECO:0000256" key="1">
    <source>
        <dbReference type="ARBA" id="ARBA00005896"/>
    </source>
</evidence>
<dbReference type="InterPro" id="IPR003819">
    <property type="entry name" value="TauD/TfdA-like"/>
</dbReference>
<comment type="caution">
    <text evidence="7">The sequence shown here is derived from an EMBL/GenBank/DDBJ whole genome shotgun (WGS) entry which is preliminary data.</text>
</comment>
<keyword evidence="3 7" id="KW-0223">Dioxygenase</keyword>
<dbReference type="GO" id="GO:0005737">
    <property type="term" value="C:cytoplasm"/>
    <property type="evidence" value="ECO:0007669"/>
    <property type="project" value="TreeGrafter"/>
</dbReference>